<protein>
    <recommendedName>
        <fullName evidence="1">Apple domain-containing protein</fullName>
    </recommendedName>
</protein>
<dbReference type="Pfam" id="PF14295">
    <property type="entry name" value="PAN_4"/>
    <property type="match status" value="2"/>
</dbReference>
<evidence type="ECO:0000313" key="3">
    <source>
        <dbReference type="Proteomes" id="UP001140562"/>
    </source>
</evidence>
<reference evidence="2" key="1">
    <citation type="submission" date="2022-10" db="EMBL/GenBank/DDBJ databases">
        <title>Tapping the CABI collections for fungal endophytes: first genome assemblies for Collariella, Neodidymelliopsis, Ascochyta clinopodiicola, Didymella pomorum, Didymosphaeria variabile, Neocosmospora piperis and Neocucurbitaria cava.</title>
        <authorList>
            <person name="Hill R."/>
        </authorList>
    </citation>
    <scope>NUCLEOTIDE SEQUENCE</scope>
    <source>
        <strain evidence="2">IMI 360193</strain>
    </source>
</reference>
<keyword evidence="3" id="KW-1185">Reference proteome</keyword>
<feature type="domain" description="Apple" evidence="1">
    <location>
        <begin position="74"/>
        <end position="115"/>
    </location>
</feature>
<dbReference type="Gene3D" id="2.60.120.260">
    <property type="entry name" value="Galactose-binding domain-like"/>
    <property type="match status" value="1"/>
</dbReference>
<name>A0A9W9BY22_9PLEO</name>
<dbReference type="InterPro" id="IPR003609">
    <property type="entry name" value="Pan_app"/>
</dbReference>
<evidence type="ECO:0000259" key="1">
    <source>
        <dbReference type="Pfam" id="PF14295"/>
    </source>
</evidence>
<feature type="domain" description="Apple" evidence="1">
    <location>
        <begin position="258"/>
        <end position="299"/>
    </location>
</feature>
<proteinExistence type="predicted"/>
<comment type="caution">
    <text evidence="2">The sequence shown here is derived from an EMBL/GenBank/DDBJ whole genome shotgun (WGS) entry which is preliminary data.</text>
</comment>
<dbReference type="EMBL" id="JAPEUV010000088">
    <property type="protein sequence ID" value="KAJ4333766.1"/>
    <property type="molecule type" value="Genomic_DNA"/>
</dbReference>
<dbReference type="AlphaFoldDB" id="A0A9W9BY22"/>
<dbReference type="PANTHER" id="PTHR33946">
    <property type="match status" value="1"/>
</dbReference>
<dbReference type="Gene3D" id="3.50.4.10">
    <property type="entry name" value="Hepatocyte Growth Factor"/>
    <property type="match status" value="2"/>
</dbReference>
<organism evidence="2 3">
    <name type="scientific">Didymella glomerata</name>
    <dbReference type="NCBI Taxonomy" id="749621"/>
    <lineage>
        <taxon>Eukaryota</taxon>
        <taxon>Fungi</taxon>
        <taxon>Dikarya</taxon>
        <taxon>Ascomycota</taxon>
        <taxon>Pezizomycotina</taxon>
        <taxon>Dothideomycetes</taxon>
        <taxon>Pleosporomycetidae</taxon>
        <taxon>Pleosporales</taxon>
        <taxon>Pleosporineae</taxon>
        <taxon>Didymellaceae</taxon>
        <taxon>Didymella</taxon>
    </lineage>
</organism>
<gene>
    <name evidence="2" type="ORF">N0V87_007334</name>
</gene>
<dbReference type="OrthoDB" id="160645at2759"/>
<sequence>MASAIFDAQELCYYFKQLCHYFKQFCYRFKQLCYRFRQLHRLFELRLTESFGSVIGSIFTYKTSQGIYDITCGADYPGGDIKFTWADSFGACVDACDQETGCLTVAFRSGACYLKNQLSVSSSDAGIWAAKKHDAEATAKAEAIGAGPTCIDKASDATTYKSSSGKSFMIVCGKEYGGGDLSYVNGACYLKQSKSSLIEAGHVWTAEMVDQSSSASTSSTLPTSSATAAKDLTCADGKDDKKSYTAANGGSFIIECGVDYGGNDLSAVDSASFTACMDTCDSTAGCVDVSYVWGRCYMKSAAETSSAAGYVWTGRRTTAGPSDSEIVSALSKDGGSFCTAFIDYKAPVATRTTTITPGASTYFSIRTETSTTIQFLTSYVTRSAVQTLPWLEPRQALATPSIVAQLPASRVSSICSLVATGTSTTVSTITASVAPTTLISTFTTVVPVTKVTAGTSFLTRTTRLPNPTAAVNMDFETGDLYAWDAYNIEGFSSSIVSPGHQHDGVVSNYAVQMSKPAGSTSGYSFAQLMQMAPNLKRGQTYRVEFSWKYAVDTDTSDVCSTWFGMWGIVLANLVPSTTSSKLTTRHSLYTLPQCGTTTSFSAAPQPAQQPGEWKRYTTYYRWTPQFGDTPFFWFGFQCDAGIQAKDQRVFFDDITVTPVAAC</sequence>
<accession>A0A9W9BY22</accession>
<dbReference type="PANTHER" id="PTHR33946:SF4">
    <property type="entry name" value="COAGULATION FACTOR XI"/>
    <property type="match status" value="1"/>
</dbReference>
<dbReference type="Proteomes" id="UP001140562">
    <property type="component" value="Unassembled WGS sequence"/>
</dbReference>
<evidence type="ECO:0000313" key="2">
    <source>
        <dbReference type="EMBL" id="KAJ4333766.1"/>
    </source>
</evidence>